<evidence type="ECO:0000313" key="7">
    <source>
        <dbReference type="EMBL" id="GAA4008976.1"/>
    </source>
</evidence>
<proteinExistence type="predicted"/>
<protein>
    <recommendedName>
        <fullName evidence="6">TonB C-terminal domain-containing protein</fullName>
    </recommendedName>
</protein>
<dbReference type="InterPro" id="IPR006260">
    <property type="entry name" value="TonB/TolA_C"/>
</dbReference>
<feature type="region of interest" description="Disordered" evidence="5">
    <location>
        <begin position="39"/>
        <end position="80"/>
    </location>
</feature>
<reference evidence="8" key="1">
    <citation type="journal article" date="2019" name="Int. J. Syst. Evol. Microbiol.">
        <title>The Global Catalogue of Microorganisms (GCM) 10K type strain sequencing project: providing services to taxonomists for standard genome sequencing and annotation.</title>
        <authorList>
            <consortium name="The Broad Institute Genomics Platform"/>
            <consortium name="The Broad Institute Genome Sequencing Center for Infectious Disease"/>
            <person name="Wu L."/>
            <person name="Ma J."/>
        </authorList>
    </citation>
    <scope>NUCLEOTIDE SEQUENCE [LARGE SCALE GENOMIC DNA]</scope>
    <source>
        <strain evidence="8">JCM 16603</strain>
    </source>
</reference>
<dbReference type="InterPro" id="IPR037682">
    <property type="entry name" value="TonB_C"/>
</dbReference>
<evidence type="ECO:0000256" key="3">
    <source>
        <dbReference type="ARBA" id="ARBA00022989"/>
    </source>
</evidence>
<comment type="subcellular location">
    <subcellularLocation>
        <location evidence="1">Membrane</location>
        <topology evidence="1">Single-pass membrane protein</topology>
    </subcellularLocation>
</comment>
<evidence type="ECO:0000256" key="4">
    <source>
        <dbReference type="ARBA" id="ARBA00023136"/>
    </source>
</evidence>
<name>A0ABP7SAA9_9SPHN</name>
<dbReference type="EMBL" id="BAAAZD010000002">
    <property type="protein sequence ID" value="GAA4008976.1"/>
    <property type="molecule type" value="Genomic_DNA"/>
</dbReference>
<evidence type="ECO:0000256" key="2">
    <source>
        <dbReference type="ARBA" id="ARBA00022692"/>
    </source>
</evidence>
<feature type="domain" description="TonB C-terminal" evidence="6">
    <location>
        <begin position="75"/>
        <end position="169"/>
    </location>
</feature>
<keyword evidence="2" id="KW-0812">Transmembrane</keyword>
<evidence type="ECO:0000256" key="1">
    <source>
        <dbReference type="ARBA" id="ARBA00004167"/>
    </source>
</evidence>
<organism evidence="7 8">
    <name type="scientific">Sphingomonas humi</name>
    <dbReference type="NCBI Taxonomy" id="335630"/>
    <lineage>
        <taxon>Bacteria</taxon>
        <taxon>Pseudomonadati</taxon>
        <taxon>Pseudomonadota</taxon>
        <taxon>Alphaproteobacteria</taxon>
        <taxon>Sphingomonadales</taxon>
        <taxon>Sphingomonadaceae</taxon>
        <taxon>Sphingomonas</taxon>
    </lineage>
</organism>
<sequence length="169" mass="17957">MPWRPRSDPRSPIQEGRASLPFYLLAPLLALVVWGWQQDSTDDAPPEDSPAASAAEAPSSDTPPAEPSDGQATGTRARANLASYFSDSDYPPSAIRNNEQGTVAFVLSVSPAGRVSECRIAQGSGSQTLDMATCSILQSRARFEPARDDSGEAVGDEVRGRIKWVLPAG</sequence>
<dbReference type="Proteomes" id="UP001501310">
    <property type="component" value="Unassembled WGS sequence"/>
</dbReference>
<dbReference type="NCBIfam" id="TIGR01352">
    <property type="entry name" value="tonB_Cterm"/>
    <property type="match status" value="1"/>
</dbReference>
<feature type="compositionally biased region" description="Low complexity" evidence="5">
    <location>
        <begin position="49"/>
        <end position="69"/>
    </location>
</feature>
<keyword evidence="3" id="KW-1133">Transmembrane helix</keyword>
<comment type="caution">
    <text evidence="7">The sequence shown here is derived from an EMBL/GenBank/DDBJ whole genome shotgun (WGS) entry which is preliminary data.</text>
</comment>
<dbReference type="Pfam" id="PF03544">
    <property type="entry name" value="TonB_C"/>
    <property type="match status" value="1"/>
</dbReference>
<gene>
    <name evidence="7" type="ORF">GCM10022211_23510</name>
</gene>
<keyword evidence="8" id="KW-1185">Reference proteome</keyword>
<accession>A0ABP7SAA9</accession>
<dbReference type="Gene3D" id="3.30.1150.10">
    <property type="match status" value="1"/>
</dbReference>
<keyword evidence="4" id="KW-0472">Membrane</keyword>
<evidence type="ECO:0000259" key="6">
    <source>
        <dbReference type="PROSITE" id="PS52015"/>
    </source>
</evidence>
<dbReference type="PROSITE" id="PS52015">
    <property type="entry name" value="TONB_CTD"/>
    <property type="match status" value="1"/>
</dbReference>
<dbReference type="RefSeq" id="WP_344710547.1">
    <property type="nucleotide sequence ID" value="NZ_BAAAZD010000002.1"/>
</dbReference>
<evidence type="ECO:0000313" key="8">
    <source>
        <dbReference type="Proteomes" id="UP001501310"/>
    </source>
</evidence>
<evidence type="ECO:0000256" key="5">
    <source>
        <dbReference type="SAM" id="MobiDB-lite"/>
    </source>
</evidence>
<dbReference type="SUPFAM" id="SSF74653">
    <property type="entry name" value="TolA/TonB C-terminal domain"/>
    <property type="match status" value="1"/>
</dbReference>